<accession>A6BJF4</accession>
<reference evidence="1 2" key="2">
    <citation type="submission" date="2007-04" db="EMBL/GenBank/DDBJ databases">
        <title>Draft genome sequence of Dorea longicatena (DSM 13814).</title>
        <authorList>
            <person name="Sudarsanam P."/>
            <person name="Ley R."/>
            <person name="Guruge J."/>
            <person name="Turnbaugh P.J."/>
            <person name="Mahowald M."/>
            <person name="Liep D."/>
            <person name="Gordon J."/>
        </authorList>
    </citation>
    <scope>NUCLEOTIDE SEQUENCE [LARGE SCALE GENOMIC DNA]</scope>
    <source>
        <strain evidence="1 2">DSM 13814</strain>
    </source>
</reference>
<reference evidence="1 2" key="1">
    <citation type="submission" date="2007-03" db="EMBL/GenBank/DDBJ databases">
        <authorList>
            <person name="Fulton L."/>
            <person name="Clifton S."/>
            <person name="Fulton B."/>
            <person name="Xu J."/>
            <person name="Minx P."/>
            <person name="Pepin K.H."/>
            <person name="Johnson M."/>
            <person name="Thiruvilangam P."/>
            <person name="Bhonagiri V."/>
            <person name="Nash W.E."/>
            <person name="Mardis E.R."/>
            <person name="Wilson R.K."/>
        </authorList>
    </citation>
    <scope>NUCLEOTIDE SEQUENCE [LARGE SCALE GENOMIC DNA]</scope>
    <source>
        <strain evidence="1 2">DSM 13814</strain>
    </source>
</reference>
<gene>
    <name evidence="1" type="ORF">DORLON_02449</name>
</gene>
<protein>
    <submittedName>
        <fullName evidence="1">Uncharacterized protein</fullName>
    </submittedName>
</protein>
<name>A6BJF4_9FIRM</name>
<evidence type="ECO:0000313" key="2">
    <source>
        <dbReference type="Proteomes" id="UP000004016"/>
    </source>
</evidence>
<dbReference type="HOGENOM" id="CLU_3381597_0_0_9"/>
<sequence length="33" mass="3539">MLPRASSTGGRSCRVAEVKKDTFERIAGGSKNE</sequence>
<proteinExistence type="predicted"/>
<dbReference type="Proteomes" id="UP000004016">
    <property type="component" value="Unassembled WGS sequence"/>
</dbReference>
<dbReference type="AlphaFoldDB" id="A6BJF4"/>
<dbReference type="EMBL" id="AAXB02000016">
    <property type="protein sequence ID" value="EDM62199.1"/>
    <property type="molecule type" value="Genomic_DNA"/>
</dbReference>
<organism evidence="1 2">
    <name type="scientific">Dorea longicatena DSM 13814</name>
    <dbReference type="NCBI Taxonomy" id="411462"/>
    <lineage>
        <taxon>Bacteria</taxon>
        <taxon>Bacillati</taxon>
        <taxon>Bacillota</taxon>
        <taxon>Clostridia</taxon>
        <taxon>Lachnospirales</taxon>
        <taxon>Lachnospiraceae</taxon>
        <taxon>Dorea</taxon>
    </lineage>
</organism>
<comment type="caution">
    <text evidence="1">The sequence shown here is derived from an EMBL/GenBank/DDBJ whole genome shotgun (WGS) entry which is preliminary data.</text>
</comment>
<evidence type="ECO:0000313" key="1">
    <source>
        <dbReference type="EMBL" id="EDM62199.1"/>
    </source>
</evidence>